<dbReference type="AlphaFoldDB" id="A0AAV9Z716"/>
<evidence type="ECO:0000313" key="1">
    <source>
        <dbReference type="EMBL" id="KAK6974184.1"/>
    </source>
</evidence>
<reference evidence="1 2" key="1">
    <citation type="journal article" date="2024" name="J Genomics">
        <title>Draft genome sequencing and assembly of Favolaschia claudopus CIRM-BRFM 2984 isolated from oak limbs.</title>
        <authorList>
            <person name="Navarro D."/>
            <person name="Drula E."/>
            <person name="Chaduli D."/>
            <person name="Cazenave R."/>
            <person name="Ahrendt S."/>
            <person name="Wang J."/>
            <person name="Lipzen A."/>
            <person name="Daum C."/>
            <person name="Barry K."/>
            <person name="Grigoriev I.V."/>
            <person name="Favel A."/>
            <person name="Rosso M.N."/>
            <person name="Martin F."/>
        </authorList>
    </citation>
    <scope>NUCLEOTIDE SEQUENCE [LARGE SCALE GENOMIC DNA]</scope>
    <source>
        <strain evidence="1 2">CIRM-BRFM 2984</strain>
    </source>
</reference>
<comment type="caution">
    <text evidence="1">The sequence shown here is derived from an EMBL/GenBank/DDBJ whole genome shotgun (WGS) entry which is preliminary data.</text>
</comment>
<proteinExistence type="predicted"/>
<protein>
    <submittedName>
        <fullName evidence="1">Uncharacterized protein</fullName>
    </submittedName>
</protein>
<dbReference type="EMBL" id="JAWWNJ010000187">
    <property type="protein sequence ID" value="KAK6974184.1"/>
    <property type="molecule type" value="Genomic_DNA"/>
</dbReference>
<name>A0AAV9Z716_9AGAR</name>
<dbReference type="Proteomes" id="UP001362999">
    <property type="component" value="Unassembled WGS sequence"/>
</dbReference>
<feature type="non-terminal residue" evidence="1">
    <location>
        <position position="1"/>
    </location>
</feature>
<gene>
    <name evidence="1" type="ORF">R3P38DRAFT_2434274</name>
</gene>
<feature type="non-terminal residue" evidence="1">
    <location>
        <position position="90"/>
    </location>
</feature>
<evidence type="ECO:0000313" key="2">
    <source>
        <dbReference type="Proteomes" id="UP001362999"/>
    </source>
</evidence>
<accession>A0AAV9Z716</accession>
<sequence length="90" mass="10114">LSIRGGKAISTCREVYEFHIKAASKSTTAKACTNVPITCTLCPQTHWKYNMPAHLLESHPRWELTTEKKKRQDFEAKIALAEGEEGRLGV</sequence>
<organism evidence="1 2">
    <name type="scientific">Favolaschia claudopus</name>
    <dbReference type="NCBI Taxonomy" id="2862362"/>
    <lineage>
        <taxon>Eukaryota</taxon>
        <taxon>Fungi</taxon>
        <taxon>Dikarya</taxon>
        <taxon>Basidiomycota</taxon>
        <taxon>Agaricomycotina</taxon>
        <taxon>Agaricomycetes</taxon>
        <taxon>Agaricomycetidae</taxon>
        <taxon>Agaricales</taxon>
        <taxon>Marasmiineae</taxon>
        <taxon>Mycenaceae</taxon>
        <taxon>Favolaschia</taxon>
    </lineage>
</organism>
<keyword evidence="2" id="KW-1185">Reference proteome</keyword>